<protein>
    <submittedName>
        <fullName evidence="1">Uncharacterized protein</fullName>
    </submittedName>
</protein>
<gene>
    <name evidence="1" type="ORF">APZ42_028474</name>
</gene>
<comment type="caution">
    <text evidence="1">The sequence shown here is derived from an EMBL/GenBank/DDBJ whole genome shotgun (WGS) entry which is preliminary data.</text>
</comment>
<proteinExistence type="predicted"/>
<keyword evidence="2" id="KW-1185">Reference proteome</keyword>
<accession>A0A164QH07</accession>
<dbReference type="AlphaFoldDB" id="A0A164QH07"/>
<sequence length="61" mass="6865">MMATLTLALRSVFASSHFARFKWGEALVLQQMTIDINKLAGRQLLRLSAQFLIAQLIANVF</sequence>
<dbReference type="EMBL" id="LRGB01002410">
    <property type="protein sequence ID" value="KZS07747.1"/>
    <property type="molecule type" value="Genomic_DNA"/>
</dbReference>
<evidence type="ECO:0000313" key="2">
    <source>
        <dbReference type="Proteomes" id="UP000076858"/>
    </source>
</evidence>
<evidence type="ECO:0000313" key="1">
    <source>
        <dbReference type="EMBL" id="KZS07747.1"/>
    </source>
</evidence>
<name>A0A164QH07_9CRUS</name>
<dbReference type="Proteomes" id="UP000076858">
    <property type="component" value="Unassembled WGS sequence"/>
</dbReference>
<organism evidence="1 2">
    <name type="scientific">Daphnia magna</name>
    <dbReference type="NCBI Taxonomy" id="35525"/>
    <lineage>
        <taxon>Eukaryota</taxon>
        <taxon>Metazoa</taxon>
        <taxon>Ecdysozoa</taxon>
        <taxon>Arthropoda</taxon>
        <taxon>Crustacea</taxon>
        <taxon>Branchiopoda</taxon>
        <taxon>Diplostraca</taxon>
        <taxon>Cladocera</taxon>
        <taxon>Anomopoda</taxon>
        <taxon>Daphniidae</taxon>
        <taxon>Daphnia</taxon>
    </lineage>
</organism>
<reference evidence="1 2" key="1">
    <citation type="submission" date="2016-03" db="EMBL/GenBank/DDBJ databases">
        <title>EvidentialGene: Evidence-directed Construction of Genes on Genomes.</title>
        <authorList>
            <person name="Gilbert D.G."/>
            <person name="Choi J.-H."/>
            <person name="Mockaitis K."/>
            <person name="Colbourne J."/>
            <person name="Pfrender M."/>
        </authorList>
    </citation>
    <scope>NUCLEOTIDE SEQUENCE [LARGE SCALE GENOMIC DNA]</scope>
    <source>
        <strain evidence="1 2">Xinb3</strain>
        <tissue evidence="1">Complete organism</tissue>
    </source>
</reference>